<evidence type="ECO:0000256" key="7">
    <source>
        <dbReference type="ARBA" id="ARBA00023136"/>
    </source>
</evidence>
<feature type="transmembrane region" description="Helical" evidence="8">
    <location>
        <begin position="306"/>
        <end position="323"/>
    </location>
</feature>
<dbReference type="GO" id="GO:0016763">
    <property type="term" value="F:pentosyltransferase activity"/>
    <property type="evidence" value="ECO:0007669"/>
    <property type="project" value="TreeGrafter"/>
</dbReference>
<feature type="transmembrane region" description="Helical" evidence="8">
    <location>
        <begin position="254"/>
        <end position="276"/>
    </location>
</feature>
<evidence type="ECO:0000313" key="10">
    <source>
        <dbReference type="EMBL" id="SIO22572.1"/>
    </source>
</evidence>
<gene>
    <name evidence="10" type="ORF">SAMN02745824_3429</name>
</gene>
<feature type="transmembrane region" description="Helical" evidence="8">
    <location>
        <begin position="200"/>
        <end position="221"/>
    </location>
</feature>
<feature type="transmembrane region" description="Helical" evidence="8">
    <location>
        <begin position="82"/>
        <end position="102"/>
    </location>
</feature>
<feature type="transmembrane region" description="Helical" evidence="8">
    <location>
        <begin position="330"/>
        <end position="348"/>
    </location>
</feature>
<feature type="transmembrane region" description="Helical" evidence="8">
    <location>
        <begin position="283"/>
        <end position="300"/>
    </location>
</feature>
<organism evidence="10 11">
    <name type="scientific">Parasphingorhabdus marina DSM 22363</name>
    <dbReference type="NCBI Taxonomy" id="1123272"/>
    <lineage>
        <taxon>Bacteria</taxon>
        <taxon>Pseudomonadati</taxon>
        <taxon>Pseudomonadota</taxon>
        <taxon>Alphaproteobacteria</taxon>
        <taxon>Sphingomonadales</taxon>
        <taxon>Sphingomonadaceae</taxon>
        <taxon>Parasphingorhabdus</taxon>
    </lineage>
</organism>
<name>A0A1N6HS29_9SPHN</name>
<keyword evidence="2" id="KW-1003">Cell membrane</keyword>
<keyword evidence="4 10" id="KW-0808">Transferase</keyword>
<evidence type="ECO:0000313" key="11">
    <source>
        <dbReference type="Proteomes" id="UP000185192"/>
    </source>
</evidence>
<dbReference type="GO" id="GO:0005886">
    <property type="term" value="C:plasma membrane"/>
    <property type="evidence" value="ECO:0007669"/>
    <property type="project" value="UniProtKB-SubCell"/>
</dbReference>
<feature type="transmembrane region" description="Helical" evidence="8">
    <location>
        <begin position="108"/>
        <end position="129"/>
    </location>
</feature>
<feature type="transmembrane region" description="Helical" evidence="8">
    <location>
        <begin position="12"/>
        <end position="31"/>
    </location>
</feature>
<evidence type="ECO:0000259" key="9">
    <source>
        <dbReference type="Pfam" id="PF13231"/>
    </source>
</evidence>
<comment type="subcellular location">
    <subcellularLocation>
        <location evidence="1">Cell membrane</location>
        <topology evidence="1">Multi-pass membrane protein</topology>
    </subcellularLocation>
</comment>
<feature type="transmembrane region" description="Helical" evidence="8">
    <location>
        <begin position="161"/>
        <end position="188"/>
    </location>
</feature>
<dbReference type="GO" id="GO:0009103">
    <property type="term" value="P:lipopolysaccharide biosynthetic process"/>
    <property type="evidence" value="ECO:0007669"/>
    <property type="project" value="UniProtKB-ARBA"/>
</dbReference>
<evidence type="ECO:0000256" key="5">
    <source>
        <dbReference type="ARBA" id="ARBA00022692"/>
    </source>
</evidence>
<dbReference type="AlphaFoldDB" id="A0A1N6HS29"/>
<dbReference type="InterPro" id="IPR038731">
    <property type="entry name" value="RgtA/B/C-like"/>
</dbReference>
<keyword evidence="5 8" id="KW-0812">Transmembrane</keyword>
<keyword evidence="6 8" id="KW-1133">Transmembrane helix</keyword>
<dbReference type="PANTHER" id="PTHR33908">
    <property type="entry name" value="MANNOSYLTRANSFERASE YKCB-RELATED"/>
    <property type="match status" value="1"/>
</dbReference>
<evidence type="ECO:0000256" key="2">
    <source>
        <dbReference type="ARBA" id="ARBA00022475"/>
    </source>
</evidence>
<sequence>MTGSGSLPVHQTRLIFATLAVVILCQIWLIFAKAINWDEFLHFGQVYELQAGQLGSSIQTLPTRLFSWATDVSDDIISQIQAIRLVMLACAVLAAAAVVALARRLVRFEIALLSGLVFLTAGFVFTNAFTYRTDPVAAAALMWALYVFASGQLNWKRVALTGLLVGFAGALTIKSIFYLPCFAAFAWLRWTEKGEGRLRRFLEFCSVGLVAMLCFALLVGLHGAGLPASEAQGSNVQRSLGNFLRFFEFQKIRYVFAQAAFAPVVTAGLIALPFVARNMSSRTIIMLLGLCGPLLCILFYRNTFPYFFTFLLPPICVAIAPVLERAVTRYGQVPVIGFALLGPIFLLTQEPWGTLERQRATIDEVERLYPEPTPYLSYSGYMPHYPRQFPSLISGVGLRRYWEQRSGQIAEDIEAGRIAFVIATGDALDAIYASDEPTPFLPERDIAALRTNYLQHSDTIYLLGREICPAAQVQDVLIVRSGPWSLDGGSLTIDGRRIGDGATVRLEAGVRQIGYTEGTCLKLWGLDHVPQLPEGFPGGPIAGSF</sequence>
<evidence type="ECO:0000256" key="4">
    <source>
        <dbReference type="ARBA" id="ARBA00022679"/>
    </source>
</evidence>
<dbReference type="Proteomes" id="UP000185192">
    <property type="component" value="Unassembled WGS sequence"/>
</dbReference>
<keyword evidence="11" id="KW-1185">Reference proteome</keyword>
<evidence type="ECO:0000256" key="6">
    <source>
        <dbReference type="ARBA" id="ARBA00022989"/>
    </source>
</evidence>
<keyword evidence="7 8" id="KW-0472">Membrane</keyword>
<keyword evidence="3 10" id="KW-0328">Glycosyltransferase</keyword>
<dbReference type="InterPro" id="IPR050297">
    <property type="entry name" value="LipidA_mod_glycosyltrf_83"/>
</dbReference>
<dbReference type="Pfam" id="PF13231">
    <property type="entry name" value="PMT_2"/>
    <property type="match status" value="1"/>
</dbReference>
<feature type="domain" description="Glycosyltransferase RgtA/B/C/D-like" evidence="9">
    <location>
        <begin position="67"/>
        <end position="216"/>
    </location>
</feature>
<protein>
    <submittedName>
        <fullName evidence="10">Dolichyl-phosphate-mannose-protein mannosyltransferase</fullName>
    </submittedName>
</protein>
<evidence type="ECO:0000256" key="8">
    <source>
        <dbReference type="SAM" id="Phobius"/>
    </source>
</evidence>
<accession>A0A1N6HS29</accession>
<dbReference type="STRING" id="1123272.SAMN02745824_3429"/>
<reference evidence="11" key="1">
    <citation type="submission" date="2016-11" db="EMBL/GenBank/DDBJ databases">
        <authorList>
            <person name="Varghese N."/>
            <person name="Submissions S."/>
        </authorList>
    </citation>
    <scope>NUCLEOTIDE SEQUENCE [LARGE SCALE GENOMIC DNA]</scope>
    <source>
        <strain evidence="11">DSM 22363</strain>
    </source>
</reference>
<evidence type="ECO:0000256" key="1">
    <source>
        <dbReference type="ARBA" id="ARBA00004651"/>
    </source>
</evidence>
<dbReference type="PANTHER" id="PTHR33908:SF11">
    <property type="entry name" value="MEMBRANE PROTEIN"/>
    <property type="match status" value="1"/>
</dbReference>
<proteinExistence type="predicted"/>
<dbReference type="EMBL" id="FSQW01000002">
    <property type="protein sequence ID" value="SIO22572.1"/>
    <property type="molecule type" value="Genomic_DNA"/>
</dbReference>
<evidence type="ECO:0000256" key="3">
    <source>
        <dbReference type="ARBA" id="ARBA00022676"/>
    </source>
</evidence>